<sequence>MVSVVRPGYRSPIRPGFQVIPDGWEAHHTPTAAGQATGRGRLVRRGDLVFDPATNTQTHTWEQVWPADAEDTPIRVQQLNRTRTDDVADQEITDHDYRVMFPRGCDAAEVGLYVEVTAASDGQLVGQRLRVTDVLLGTLRWQRDLICTDDVG</sequence>
<name>A0A367YTG5_9ACTN</name>
<dbReference type="Proteomes" id="UP000252770">
    <property type="component" value="Unassembled WGS sequence"/>
</dbReference>
<gene>
    <name evidence="1" type="ORF">DT076_16615</name>
</gene>
<reference evidence="1 2" key="1">
    <citation type="submission" date="2018-07" db="EMBL/GenBank/DDBJ databases">
        <title>Desertimonas flava gen. nov. sp. nov.</title>
        <authorList>
            <person name="Liu S."/>
        </authorList>
    </citation>
    <scope>NUCLEOTIDE SEQUENCE [LARGE SCALE GENOMIC DNA]</scope>
    <source>
        <strain evidence="1 2">16Sb5-5</strain>
    </source>
</reference>
<dbReference type="AlphaFoldDB" id="A0A367YTG5"/>
<organism evidence="1 2">
    <name type="scientific">Desertihabitans brevis</name>
    <dbReference type="NCBI Taxonomy" id="2268447"/>
    <lineage>
        <taxon>Bacteria</taxon>
        <taxon>Bacillati</taxon>
        <taxon>Actinomycetota</taxon>
        <taxon>Actinomycetes</taxon>
        <taxon>Propionibacteriales</taxon>
        <taxon>Propionibacteriaceae</taxon>
        <taxon>Desertihabitans</taxon>
    </lineage>
</organism>
<dbReference type="Pfam" id="PF19586">
    <property type="entry name" value="DUF6093"/>
    <property type="match status" value="1"/>
</dbReference>
<evidence type="ECO:0000313" key="2">
    <source>
        <dbReference type="Proteomes" id="UP000252770"/>
    </source>
</evidence>
<accession>A0A367YTG5</accession>
<proteinExistence type="predicted"/>
<keyword evidence="2" id="KW-1185">Reference proteome</keyword>
<comment type="caution">
    <text evidence="1">The sequence shown here is derived from an EMBL/GenBank/DDBJ whole genome shotgun (WGS) entry which is preliminary data.</text>
</comment>
<dbReference type="RefSeq" id="WP_114127832.1">
    <property type="nucleotide sequence ID" value="NZ_QOUI01000012.1"/>
</dbReference>
<evidence type="ECO:0000313" key="1">
    <source>
        <dbReference type="EMBL" id="RCK68271.1"/>
    </source>
</evidence>
<dbReference type="InterPro" id="IPR046075">
    <property type="entry name" value="DUF6093"/>
</dbReference>
<protein>
    <submittedName>
        <fullName evidence="1">Uncharacterized protein</fullName>
    </submittedName>
</protein>
<dbReference type="EMBL" id="QOUI01000012">
    <property type="protein sequence ID" value="RCK68271.1"/>
    <property type="molecule type" value="Genomic_DNA"/>
</dbReference>